<feature type="compositionally biased region" description="Polar residues" evidence="1">
    <location>
        <begin position="101"/>
        <end position="120"/>
    </location>
</feature>
<evidence type="ECO:0000256" key="1">
    <source>
        <dbReference type="SAM" id="MobiDB-lite"/>
    </source>
</evidence>
<feature type="compositionally biased region" description="Polar residues" evidence="1">
    <location>
        <begin position="77"/>
        <end position="93"/>
    </location>
</feature>
<dbReference type="AlphaFoldDB" id="A0A0B1TCA4"/>
<organism evidence="2 3">
    <name type="scientific">Oesophagostomum dentatum</name>
    <name type="common">Nodular worm</name>
    <dbReference type="NCBI Taxonomy" id="61180"/>
    <lineage>
        <taxon>Eukaryota</taxon>
        <taxon>Metazoa</taxon>
        <taxon>Ecdysozoa</taxon>
        <taxon>Nematoda</taxon>
        <taxon>Chromadorea</taxon>
        <taxon>Rhabditida</taxon>
        <taxon>Rhabditina</taxon>
        <taxon>Rhabditomorpha</taxon>
        <taxon>Strongyloidea</taxon>
        <taxon>Strongylidae</taxon>
        <taxon>Oesophagostomum</taxon>
    </lineage>
</organism>
<proteinExistence type="predicted"/>
<accession>A0A0B1TCA4</accession>
<dbReference type="OrthoDB" id="10457445at2759"/>
<feature type="compositionally biased region" description="Basic and acidic residues" evidence="1">
    <location>
        <begin position="64"/>
        <end position="76"/>
    </location>
</feature>
<gene>
    <name evidence="2" type="ORF">OESDEN_05140</name>
</gene>
<feature type="region of interest" description="Disordered" evidence="1">
    <location>
        <begin position="1"/>
        <end position="172"/>
    </location>
</feature>
<feature type="compositionally biased region" description="Low complexity" evidence="1">
    <location>
        <begin position="1"/>
        <end position="20"/>
    </location>
</feature>
<evidence type="ECO:0000313" key="3">
    <source>
        <dbReference type="Proteomes" id="UP000053660"/>
    </source>
</evidence>
<keyword evidence="3" id="KW-1185">Reference proteome</keyword>
<dbReference type="Proteomes" id="UP000053660">
    <property type="component" value="Unassembled WGS sequence"/>
</dbReference>
<feature type="compositionally biased region" description="Polar residues" evidence="1">
    <location>
        <begin position="134"/>
        <end position="168"/>
    </location>
</feature>
<name>A0A0B1TCA4_OESDE</name>
<protein>
    <submittedName>
        <fullName evidence="2">Uncharacterized protein</fullName>
    </submittedName>
</protein>
<sequence>MTDTSRMSSSYTTTTSNSRSKIYSDLSSSEGYYSGRMSMRHKVSSNPNPYEEIPVMNTFQSASKGRDDVRLRDPRSDTTYSSTVTGSCSTCPTESERDSTLTDGSWSEHSSNVSDSTVQNRRLLPPRPEPPPRYQSTPRLAPSRSNPNLQNYQTSTPYNGTALPTSTMPYRGTLAGTATRRSLVDLYKPLADSPGRSRKPVIETAM</sequence>
<dbReference type="EMBL" id="KN550146">
    <property type="protein sequence ID" value="KHJ94924.1"/>
    <property type="molecule type" value="Genomic_DNA"/>
</dbReference>
<evidence type="ECO:0000313" key="2">
    <source>
        <dbReference type="EMBL" id="KHJ94924.1"/>
    </source>
</evidence>
<reference evidence="2 3" key="1">
    <citation type="submission" date="2014-03" db="EMBL/GenBank/DDBJ databases">
        <title>Draft genome of the hookworm Oesophagostomum dentatum.</title>
        <authorList>
            <person name="Mitreva M."/>
        </authorList>
    </citation>
    <scope>NUCLEOTIDE SEQUENCE [LARGE SCALE GENOMIC DNA]</scope>
    <source>
        <strain evidence="2 3">OD-Hann</strain>
    </source>
</reference>